<proteinExistence type="predicted"/>
<evidence type="ECO:0000313" key="2">
    <source>
        <dbReference type="EMBL" id="RCW67026.1"/>
    </source>
</evidence>
<dbReference type="Pfam" id="PF01814">
    <property type="entry name" value="Hemerythrin"/>
    <property type="match status" value="1"/>
</dbReference>
<dbReference type="InterPro" id="IPR012312">
    <property type="entry name" value="Hemerythrin-like"/>
</dbReference>
<evidence type="ECO:0000259" key="1">
    <source>
        <dbReference type="Pfam" id="PF01814"/>
    </source>
</evidence>
<dbReference type="Proteomes" id="UP000252585">
    <property type="component" value="Unassembled WGS sequence"/>
</dbReference>
<feature type="domain" description="Hemerythrin-like" evidence="1">
    <location>
        <begin position="13"/>
        <end position="128"/>
    </location>
</feature>
<dbReference type="RefSeq" id="WP_114353172.1">
    <property type="nucleotide sequence ID" value="NZ_QPJJ01000008.1"/>
</dbReference>
<keyword evidence="3" id="KW-1185">Reference proteome</keyword>
<organism evidence="2 3">
    <name type="scientific">Saliterribacillus persicus</name>
    <dbReference type="NCBI Taxonomy" id="930114"/>
    <lineage>
        <taxon>Bacteria</taxon>
        <taxon>Bacillati</taxon>
        <taxon>Bacillota</taxon>
        <taxon>Bacilli</taxon>
        <taxon>Bacillales</taxon>
        <taxon>Bacillaceae</taxon>
        <taxon>Saliterribacillus</taxon>
    </lineage>
</organism>
<dbReference type="AlphaFoldDB" id="A0A368XIM0"/>
<comment type="caution">
    <text evidence="2">The sequence shown here is derived from an EMBL/GenBank/DDBJ whole genome shotgun (WGS) entry which is preliminary data.</text>
</comment>
<sequence length="138" mass="15720">MSGPALRKIDSHEAIHDAALQEAQELTNVVANLLKEGDVDRALEAAYITVEHWETRTLAHADAEEKGLYQEIVENSPDLSKNVTALMRDHDILRLLIKEVKEILEKDGICERVLNRFHALILVDELHNKEEMKVLPEH</sequence>
<name>A0A368XIM0_9BACI</name>
<dbReference type="EMBL" id="QPJJ01000008">
    <property type="protein sequence ID" value="RCW67026.1"/>
    <property type="molecule type" value="Genomic_DNA"/>
</dbReference>
<reference evidence="2 3" key="1">
    <citation type="submission" date="2018-07" db="EMBL/GenBank/DDBJ databases">
        <title>Genomic Encyclopedia of Type Strains, Phase IV (KMG-IV): sequencing the most valuable type-strain genomes for metagenomic binning, comparative biology and taxonomic classification.</title>
        <authorList>
            <person name="Goeker M."/>
        </authorList>
    </citation>
    <scope>NUCLEOTIDE SEQUENCE [LARGE SCALE GENOMIC DNA]</scope>
    <source>
        <strain evidence="2 3">DSM 27696</strain>
    </source>
</reference>
<evidence type="ECO:0000313" key="3">
    <source>
        <dbReference type="Proteomes" id="UP000252585"/>
    </source>
</evidence>
<gene>
    <name evidence="2" type="ORF">DFR57_108122</name>
</gene>
<protein>
    <submittedName>
        <fullName evidence="2">Hemerythrin HHE cation binding domain-containing protein</fullName>
    </submittedName>
</protein>
<dbReference type="Gene3D" id="1.20.120.520">
    <property type="entry name" value="nmb1532 protein domain like"/>
    <property type="match status" value="1"/>
</dbReference>
<accession>A0A368XIM0</accession>
<dbReference type="OrthoDB" id="2678857at2"/>